<protein>
    <submittedName>
        <fullName evidence="1">Uncharacterized protein</fullName>
    </submittedName>
</protein>
<gene>
    <name evidence="1" type="ORF">Chro_3853</name>
</gene>
<keyword evidence="2" id="KW-1185">Reference proteome</keyword>
<sequence>MEARNLFPTYVFLELMNLELLAGERECAFSKN</sequence>
<evidence type="ECO:0000313" key="2">
    <source>
        <dbReference type="Proteomes" id="UP000010384"/>
    </source>
</evidence>
<dbReference type="Proteomes" id="UP000010384">
    <property type="component" value="Chromosome"/>
</dbReference>
<proteinExistence type="predicted"/>
<dbReference type="InParanoid" id="K9U3A4"/>
<accession>K9U3A4</accession>
<name>K9U3A4_CHRTP</name>
<dbReference type="AlphaFoldDB" id="K9U3A4"/>
<reference evidence="1 2" key="1">
    <citation type="submission" date="2012-06" db="EMBL/GenBank/DDBJ databases">
        <title>Finished chromosome of genome of Chroococcidiopsis thermalis PCC 7203.</title>
        <authorList>
            <consortium name="US DOE Joint Genome Institute"/>
            <person name="Gugger M."/>
            <person name="Coursin T."/>
            <person name="Rippka R."/>
            <person name="Tandeau De Marsac N."/>
            <person name="Huntemann M."/>
            <person name="Wei C.-L."/>
            <person name="Han J."/>
            <person name="Detter J.C."/>
            <person name="Han C."/>
            <person name="Tapia R."/>
            <person name="Davenport K."/>
            <person name="Daligault H."/>
            <person name="Erkkila T."/>
            <person name="Gu W."/>
            <person name="Munk A.C.C."/>
            <person name="Teshima H."/>
            <person name="Xu Y."/>
            <person name="Chain P."/>
            <person name="Chen A."/>
            <person name="Krypides N."/>
            <person name="Mavromatis K."/>
            <person name="Markowitz V."/>
            <person name="Szeto E."/>
            <person name="Ivanova N."/>
            <person name="Mikhailova N."/>
            <person name="Ovchinnikova G."/>
            <person name="Pagani I."/>
            <person name="Pati A."/>
            <person name="Goodwin L."/>
            <person name="Peters L."/>
            <person name="Pitluck S."/>
            <person name="Woyke T."/>
            <person name="Kerfeld C."/>
        </authorList>
    </citation>
    <scope>NUCLEOTIDE SEQUENCE [LARGE SCALE GENOMIC DNA]</scope>
    <source>
        <strain evidence="1 2">PCC 7203</strain>
    </source>
</reference>
<dbReference type="EMBL" id="CP003597">
    <property type="protein sequence ID" value="AFY89275.1"/>
    <property type="molecule type" value="Genomic_DNA"/>
</dbReference>
<evidence type="ECO:0000313" key="1">
    <source>
        <dbReference type="EMBL" id="AFY89275.1"/>
    </source>
</evidence>
<organism evidence="1 2">
    <name type="scientific">Chroococcidiopsis thermalis (strain PCC 7203)</name>
    <dbReference type="NCBI Taxonomy" id="251229"/>
    <lineage>
        <taxon>Bacteria</taxon>
        <taxon>Bacillati</taxon>
        <taxon>Cyanobacteriota</taxon>
        <taxon>Cyanophyceae</taxon>
        <taxon>Chroococcidiopsidales</taxon>
        <taxon>Chroococcidiopsidaceae</taxon>
        <taxon>Chroococcidiopsis</taxon>
    </lineage>
</organism>
<dbReference type="HOGENOM" id="CLU_3388747_0_0_3"/>
<dbReference type="KEGG" id="cthe:Chro_3853"/>
<dbReference type="STRING" id="251229.Chro_3853"/>